<sequence length="1030" mass="116759">MKLLVPRQSQQTDAGFDFQDSLSFWDGLFPEIKERTALLNSLKSLGEQLDESALRRLFDSQKQISFDFFEQEFNDTYVASIQQGLEAVNEDILGWMNYFKPLLVSCMEPLFNRIHHCSVVLEPRALFCRSVSALARILFQMAFRVLIAETNASRDEGLLKGADTVARATYYKEVLLQDVSYLKAVYSRYQVLTDMMLKKTGLICEYIESIITDYETNHEAIGRELNGGSTFGKLVHIRLGEGDTHNQGKSVAIIEFEQGILVYKPRTLQLEQRYNTFIEHLNAAHIPGFLDIKTIRLKNTGETGWCEFVRQKPCKEEAEVRDYYTRIGELLAIFYLFSASDFHAENIIACGAYPLVIDMETLFSADLFDQKTIEKSVFSYIGSLLTYSVKASAILPTMIRNRKTNKQVDLSGLSMDEEQESPYKSFCIMDADKDTIHIVAKNLAIGGHNNSVKLHNRSMESQKYLGEMLRGFEITYEYFVNNRESVLAYIEEHFSGLMFRVLLRGTVTYGQMLSTMYHPDLVQSFLDREIYLNRLFLNADEKHIALVLAEIEDMKRDDVPMFMASTDERSLYTCAGQALEGIVQNSALEMLRSKLERMGAADLCFQRRVIIYSYADLYRNDVYITGYRYHEAEEAQEPDGESQIHVLVEQVAKYCDANSISLTVNGQTERSWIGYLEVEDQFRTITPIGINLYDGNAGMVLFYAALYKYTQKRCYLETMREVLRPIEQYFEKNSIGKETQNGLYNGCSGAVYLYAVISDLLHEESYRAHADRLLREMASSRVLSQKNDVMIGNAGAILVAARLSEPGDAIIDPYLHTLAQKIIEAADVYPTGCFIGKEGYTGYAHGTAGISHALYKVYKRTGDEHILLAVEKMLAYERGQYVTEAGNFRRSLTDKRCDCKWCHGMSGILLNRLSLKEDGYSDSLLDSEIEIGIRTLKQVGFGADYCLCHGDIGNLMILQQAAVLLQDGALQQQVRRNTERLATQLIERLKGSPDFLENAGFGLMTGLAGIGYGLIALEDRNARIPNILAV</sequence>
<protein>
    <submittedName>
        <fullName evidence="1">Type 2 lantipeptide synthetase LanM family protein</fullName>
    </submittedName>
</protein>
<accession>A0AC61N6B1</accession>
<keyword evidence="2" id="KW-1185">Reference proteome</keyword>
<name>A0AC61N6B1_9FIRM</name>
<dbReference type="EMBL" id="CP068393">
    <property type="protein sequence ID" value="QUC66618.1"/>
    <property type="molecule type" value="Genomic_DNA"/>
</dbReference>
<evidence type="ECO:0000313" key="1">
    <source>
        <dbReference type="EMBL" id="QUC66618.1"/>
    </source>
</evidence>
<proteinExistence type="predicted"/>
<evidence type="ECO:0000313" key="2">
    <source>
        <dbReference type="Proteomes" id="UP000682782"/>
    </source>
</evidence>
<gene>
    <name evidence="1" type="ORF">JYE49_12260</name>
</gene>
<reference evidence="1" key="1">
    <citation type="submission" date="2021-01" db="EMBL/GenBank/DDBJ databases">
        <title>Complete genome sequence of Clostridiales bacterium R-7.</title>
        <authorList>
            <person name="Mahoney-Kurpe S.C."/>
            <person name="Palevich N."/>
            <person name="Koike S."/>
            <person name="Moon C.D."/>
            <person name="Attwood G.T."/>
        </authorList>
    </citation>
    <scope>NUCLEOTIDE SEQUENCE</scope>
    <source>
        <strain evidence="1">R-7</strain>
    </source>
</reference>
<dbReference type="Proteomes" id="UP000682782">
    <property type="component" value="Chromosome"/>
</dbReference>
<organism evidence="1 2">
    <name type="scientific">Aristaeella hokkaidonensis</name>
    <dbReference type="NCBI Taxonomy" id="3046382"/>
    <lineage>
        <taxon>Bacteria</taxon>
        <taxon>Bacillati</taxon>
        <taxon>Bacillota</taxon>
        <taxon>Clostridia</taxon>
        <taxon>Eubacteriales</taxon>
        <taxon>Aristaeellaceae</taxon>
        <taxon>Aristaeella</taxon>
    </lineage>
</organism>